<dbReference type="EMBL" id="MU854443">
    <property type="protein sequence ID" value="KAK4035443.1"/>
    <property type="molecule type" value="Genomic_DNA"/>
</dbReference>
<feature type="transmembrane region" description="Helical" evidence="2">
    <location>
        <begin position="51"/>
        <end position="70"/>
    </location>
</feature>
<feature type="transmembrane region" description="Helical" evidence="2">
    <location>
        <begin position="211"/>
        <end position="235"/>
    </location>
</feature>
<dbReference type="PANTHER" id="PTHR42101:SF1">
    <property type="entry name" value="LOW TEMPERATURE REQUIREMENT A"/>
    <property type="match status" value="1"/>
</dbReference>
<feature type="transmembrane region" description="Helical" evidence="2">
    <location>
        <begin position="177"/>
        <end position="199"/>
    </location>
</feature>
<feature type="transmembrane region" description="Helical" evidence="2">
    <location>
        <begin position="76"/>
        <end position="96"/>
    </location>
</feature>
<evidence type="ECO:0000256" key="1">
    <source>
        <dbReference type="SAM" id="MobiDB-lite"/>
    </source>
</evidence>
<keyword evidence="4" id="KW-1185">Reference proteome</keyword>
<organism evidence="3 4">
    <name type="scientific">Parachaetomium inaequale</name>
    <dbReference type="NCBI Taxonomy" id="2588326"/>
    <lineage>
        <taxon>Eukaryota</taxon>
        <taxon>Fungi</taxon>
        <taxon>Dikarya</taxon>
        <taxon>Ascomycota</taxon>
        <taxon>Pezizomycotina</taxon>
        <taxon>Sordariomycetes</taxon>
        <taxon>Sordariomycetidae</taxon>
        <taxon>Sordariales</taxon>
        <taxon>Chaetomiaceae</taxon>
        <taxon>Parachaetomium</taxon>
    </lineage>
</organism>
<protein>
    <submittedName>
        <fullName evidence="3">Bacterial low temperature requirement A protein-domain-containing protein</fullName>
    </submittedName>
</protein>
<accession>A0AAN6SQ30</accession>
<feature type="region of interest" description="Disordered" evidence="1">
    <location>
        <begin position="557"/>
        <end position="588"/>
    </location>
</feature>
<feature type="compositionally biased region" description="Low complexity" evidence="1">
    <location>
        <begin position="629"/>
        <end position="645"/>
    </location>
</feature>
<feature type="transmembrane region" description="Helical" evidence="2">
    <location>
        <begin position="278"/>
        <end position="297"/>
    </location>
</feature>
<dbReference type="PANTHER" id="PTHR42101">
    <property type="entry name" value="CHROMOSOME 16, WHOLE GENOME SHOTGUN SEQUENCE"/>
    <property type="match status" value="1"/>
</dbReference>
<feature type="transmembrane region" description="Helical" evidence="2">
    <location>
        <begin position="461"/>
        <end position="481"/>
    </location>
</feature>
<feature type="compositionally biased region" description="Basic and acidic residues" evidence="1">
    <location>
        <begin position="569"/>
        <end position="588"/>
    </location>
</feature>
<keyword evidence="2" id="KW-1133">Transmembrane helix</keyword>
<evidence type="ECO:0000313" key="3">
    <source>
        <dbReference type="EMBL" id="KAK4035443.1"/>
    </source>
</evidence>
<feature type="region of interest" description="Disordered" evidence="1">
    <location>
        <begin position="629"/>
        <end position="664"/>
    </location>
</feature>
<keyword evidence="2" id="KW-0812">Transmembrane</keyword>
<name>A0AAN6SQ30_9PEZI</name>
<gene>
    <name evidence="3" type="ORF">C8A01DRAFT_48336</name>
</gene>
<dbReference type="AlphaFoldDB" id="A0AAN6SQ30"/>
<comment type="caution">
    <text evidence="3">The sequence shown here is derived from an EMBL/GenBank/DDBJ whole genome shotgun (WGS) entry which is preliminary data.</text>
</comment>
<keyword evidence="2" id="KW-0472">Membrane</keyword>
<dbReference type="Pfam" id="PF06772">
    <property type="entry name" value="LtrA"/>
    <property type="match status" value="1"/>
</dbReference>
<sequence length="693" mass="76431">MAPFSRQKTIHEARRKRRIHTIVPWIQNPLQGVDKQSLVFAPRHEASTLELFFDLFFVANLATFTAYHYIVDHSSLFAYIGFFAIIWVTWFHTVLYDVRFENDSIYSRVCKTIIMCAFVGFALVGSAFAPGTVRGDNTNFRVLCYTLVMSRVLFSIQYIVLGVFVGRARRADLYLPVFLNVLTYVVATAAYAAMIPAFVDSKPVDANNGIYSIWWVVMALETIATITVSCCWRMLSFKKTHLVERMGLLTLIVIGEGAIGVTKTISRMMGKSGLDPEGCGLILCIVLILIGIWMIYFDNHPHGHFGTIRQQIWSCLHFPVHLAIVGLVEGAQQIALARYVANGITKVEKSLVQYCLKDHLDGEALVDKLTATVKYLQLDKKVTSLIFLDEITSDVTSIGETAGICGVDAVSGSDFYDLPELLQNLYFHVAGAMYSALGQNMPLDEDVLVIMVESWKLVYRYFWAAFLILIGCFLVVMILIRTTKVDAFDYMSFFDRGFVIVAAAVILAVSASHDIMYTVMETPAILPIAVGLLYLIILLDRLGAWIANRRNVKSGDPLTGAHAGHGHGHGHEGHDDHSGGGHGHEVAPDKQGLIVSSTPAAPHHHQRQASGPEHFTFSRAGTWAMPSYSPTTPSPGYGSPGYGSPHVTLYDTPQPTPPPQPVGQAPIMNATYAPGGYMPVHNGQFGHYAGDGY</sequence>
<feature type="transmembrane region" description="Helical" evidence="2">
    <location>
        <begin position="108"/>
        <end position="128"/>
    </location>
</feature>
<feature type="transmembrane region" description="Helical" evidence="2">
    <location>
        <begin position="493"/>
        <end position="512"/>
    </location>
</feature>
<feature type="transmembrane region" description="Helical" evidence="2">
    <location>
        <begin position="140"/>
        <end position="165"/>
    </location>
</feature>
<evidence type="ECO:0000313" key="4">
    <source>
        <dbReference type="Proteomes" id="UP001303115"/>
    </source>
</evidence>
<dbReference type="InterPro" id="IPR010640">
    <property type="entry name" value="Low_temperature_requirement_A"/>
</dbReference>
<reference evidence="4" key="1">
    <citation type="journal article" date="2023" name="Mol. Phylogenet. Evol.">
        <title>Genome-scale phylogeny and comparative genomics of the fungal order Sordariales.</title>
        <authorList>
            <person name="Hensen N."/>
            <person name="Bonometti L."/>
            <person name="Westerberg I."/>
            <person name="Brannstrom I.O."/>
            <person name="Guillou S."/>
            <person name="Cros-Aarteil S."/>
            <person name="Calhoun S."/>
            <person name="Haridas S."/>
            <person name="Kuo A."/>
            <person name="Mondo S."/>
            <person name="Pangilinan J."/>
            <person name="Riley R."/>
            <person name="LaButti K."/>
            <person name="Andreopoulos B."/>
            <person name="Lipzen A."/>
            <person name="Chen C."/>
            <person name="Yan M."/>
            <person name="Daum C."/>
            <person name="Ng V."/>
            <person name="Clum A."/>
            <person name="Steindorff A."/>
            <person name="Ohm R.A."/>
            <person name="Martin F."/>
            <person name="Silar P."/>
            <person name="Natvig D.O."/>
            <person name="Lalanne C."/>
            <person name="Gautier V."/>
            <person name="Ament-Velasquez S.L."/>
            <person name="Kruys A."/>
            <person name="Hutchinson M.I."/>
            <person name="Powell A.J."/>
            <person name="Barry K."/>
            <person name="Miller A.N."/>
            <person name="Grigoriev I.V."/>
            <person name="Debuchy R."/>
            <person name="Gladieux P."/>
            <person name="Hiltunen Thoren M."/>
            <person name="Johannesson H."/>
        </authorList>
    </citation>
    <scope>NUCLEOTIDE SEQUENCE [LARGE SCALE GENOMIC DNA]</scope>
    <source>
        <strain evidence="4">CBS 284.82</strain>
    </source>
</reference>
<dbReference type="Proteomes" id="UP001303115">
    <property type="component" value="Unassembled WGS sequence"/>
</dbReference>
<feature type="transmembrane region" description="Helical" evidence="2">
    <location>
        <begin position="524"/>
        <end position="544"/>
    </location>
</feature>
<proteinExistence type="predicted"/>
<evidence type="ECO:0000256" key="2">
    <source>
        <dbReference type="SAM" id="Phobius"/>
    </source>
</evidence>